<reference evidence="1" key="1">
    <citation type="submission" date="2020-05" db="EMBL/GenBank/DDBJ databases">
        <authorList>
            <person name="Chiriac C."/>
            <person name="Salcher M."/>
            <person name="Ghai R."/>
            <person name="Kavagutti S V."/>
        </authorList>
    </citation>
    <scope>NUCLEOTIDE SEQUENCE</scope>
</reference>
<evidence type="ECO:0000313" key="1">
    <source>
        <dbReference type="EMBL" id="CAB4658843.1"/>
    </source>
</evidence>
<name>A0A6J6LDN6_9ZZZZ</name>
<proteinExistence type="predicted"/>
<protein>
    <submittedName>
        <fullName evidence="1">Unannotated protein</fullName>
    </submittedName>
</protein>
<dbReference type="EMBL" id="CAEZWI010000129">
    <property type="protein sequence ID" value="CAB4658843.1"/>
    <property type="molecule type" value="Genomic_DNA"/>
</dbReference>
<gene>
    <name evidence="1" type="ORF">UFOPK2237_00943</name>
</gene>
<dbReference type="AlphaFoldDB" id="A0A6J6LDN6"/>
<accession>A0A6J6LDN6</accession>
<organism evidence="1">
    <name type="scientific">freshwater metagenome</name>
    <dbReference type="NCBI Taxonomy" id="449393"/>
    <lineage>
        <taxon>unclassified sequences</taxon>
        <taxon>metagenomes</taxon>
        <taxon>ecological metagenomes</taxon>
    </lineage>
</organism>
<sequence>MPSRPMLITPARSAQIPARPASAIGEANTKACAMVTVLVRSPLPVIVRVIESMVMAVKAAPINRRDFK</sequence>